<organism evidence="4 5">
    <name type="scientific">Cloeon dipterum</name>
    <dbReference type="NCBI Taxonomy" id="197152"/>
    <lineage>
        <taxon>Eukaryota</taxon>
        <taxon>Metazoa</taxon>
        <taxon>Ecdysozoa</taxon>
        <taxon>Arthropoda</taxon>
        <taxon>Hexapoda</taxon>
        <taxon>Insecta</taxon>
        <taxon>Pterygota</taxon>
        <taxon>Palaeoptera</taxon>
        <taxon>Ephemeroptera</taxon>
        <taxon>Pisciforma</taxon>
        <taxon>Baetidae</taxon>
        <taxon>Cloeon</taxon>
    </lineage>
</organism>
<dbReference type="SUPFAM" id="SSF52113">
    <property type="entry name" value="BRCT domain"/>
    <property type="match status" value="2"/>
</dbReference>
<dbReference type="GO" id="GO:2000431">
    <property type="term" value="P:regulation of cytokinesis, actomyosin contractile ring assembly"/>
    <property type="evidence" value="ECO:0007669"/>
    <property type="project" value="InterPro"/>
</dbReference>
<dbReference type="Gene3D" id="1.20.900.10">
    <property type="entry name" value="Dbl homology (DH) domain"/>
    <property type="match status" value="1"/>
</dbReference>
<dbReference type="SMART" id="SM00325">
    <property type="entry name" value="RhoGEF"/>
    <property type="match status" value="1"/>
</dbReference>
<dbReference type="InterPro" id="IPR049395">
    <property type="entry name" value="ECT2_PH"/>
</dbReference>
<dbReference type="InterPro" id="IPR001331">
    <property type="entry name" value="GDS_CDC24_CS"/>
</dbReference>
<name>A0A8S1E7G8_9INSE</name>
<dbReference type="Gene3D" id="3.40.50.10190">
    <property type="entry name" value="BRCT domain"/>
    <property type="match status" value="3"/>
</dbReference>
<dbReference type="SUPFAM" id="SSF50729">
    <property type="entry name" value="PH domain-like"/>
    <property type="match status" value="1"/>
</dbReference>
<dbReference type="InterPro" id="IPR000219">
    <property type="entry name" value="DH_dom"/>
</dbReference>
<evidence type="ECO:0000259" key="2">
    <source>
        <dbReference type="PROSITE" id="PS50010"/>
    </source>
</evidence>
<dbReference type="AlphaFoldDB" id="A0A8S1E7G8"/>
<dbReference type="GO" id="GO:0035556">
    <property type="term" value="P:intracellular signal transduction"/>
    <property type="evidence" value="ECO:0007669"/>
    <property type="project" value="InterPro"/>
</dbReference>
<dbReference type="CDD" id="cd17732">
    <property type="entry name" value="BRCT_Ect2_rpt2"/>
    <property type="match status" value="1"/>
</dbReference>
<dbReference type="GO" id="GO:0000281">
    <property type="term" value="P:mitotic cytokinesis"/>
    <property type="evidence" value="ECO:0007669"/>
    <property type="project" value="TreeGrafter"/>
</dbReference>
<protein>
    <recommendedName>
        <fullName evidence="6">DH domain-containing protein</fullName>
    </recommendedName>
</protein>
<feature type="domain" description="BRCT" evidence="3">
    <location>
        <begin position="214"/>
        <end position="301"/>
    </location>
</feature>
<dbReference type="GO" id="GO:0005938">
    <property type="term" value="C:cell cortex"/>
    <property type="evidence" value="ECO:0007669"/>
    <property type="project" value="TreeGrafter"/>
</dbReference>
<feature type="region of interest" description="Disordered" evidence="1">
    <location>
        <begin position="1"/>
        <end position="28"/>
    </location>
</feature>
<evidence type="ECO:0000259" key="3">
    <source>
        <dbReference type="PROSITE" id="PS50172"/>
    </source>
</evidence>
<gene>
    <name evidence="4" type="ORF">CLODIP_2_CD05944</name>
</gene>
<dbReference type="PROSITE" id="PS50172">
    <property type="entry name" value="BRCT"/>
    <property type="match status" value="2"/>
</dbReference>
<accession>A0A8S1E7G8</accession>
<dbReference type="SUPFAM" id="SSF48065">
    <property type="entry name" value="DBL homology domain (DH-domain)"/>
    <property type="match status" value="1"/>
</dbReference>
<dbReference type="GO" id="GO:0005634">
    <property type="term" value="C:nucleus"/>
    <property type="evidence" value="ECO:0007669"/>
    <property type="project" value="InterPro"/>
</dbReference>
<dbReference type="InterPro" id="IPR036420">
    <property type="entry name" value="BRCT_dom_sf"/>
</dbReference>
<feature type="region of interest" description="Disordered" evidence="1">
    <location>
        <begin position="862"/>
        <end position="881"/>
    </location>
</feature>
<dbReference type="InterPro" id="IPR026817">
    <property type="entry name" value="Ect2"/>
</dbReference>
<feature type="compositionally biased region" description="Polar residues" evidence="1">
    <location>
        <begin position="1"/>
        <end position="15"/>
    </location>
</feature>
<dbReference type="Pfam" id="PF12738">
    <property type="entry name" value="PTCB-BRCT"/>
    <property type="match status" value="1"/>
</dbReference>
<dbReference type="PANTHER" id="PTHR16777">
    <property type="entry name" value="PROTEIN ECT2"/>
    <property type="match status" value="1"/>
</dbReference>
<dbReference type="OrthoDB" id="9997817at2759"/>
<dbReference type="Proteomes" id="UP000494165">
    <property type="component" value="Unassembled WGS sequence"/>
</dbReference>
<dbReference type="GO" id="GO:0005085">
    <property type="term" value="F:guanyl-nucleotide exchange factor activity"/>
    <property type="evidence" value="ECO:0007669"/>
    <property type="project" value="InterPro"/>
</dbReference>
<dbReference type="GO" id="GO:0007399">
    <property type="term" value="P:nervous system development"/>
    <property type="evidence" value="ECO:0007669"/>
    <property type="project" value="TreeGrafter"/>
</dbReference>
<evidence type="ECO:0000256" key="1">
    <source>
        <dbReference type="SAM" id="MobiDB-lite"/>
    </source>
</evidence>
<evidence type="ECO:0008006" key="6">
    <source>
        <dbReference type="Google" id="ProtNLM"/>
    </source>
</evidence>
<dbReference type="InterPro" id="IPR001357">
    <property type="entry name" value="BRCT_dom"/>
</dbReference>
<dbReference type="PROSITE" id="PS50010">
    <property type="entry name" value="DH_2"/>
    <property type="match status" value="1"/>
</dbReference>
<dbReference type="PROSITE" id="PS00741">
    <property type="entry name" value="DH_1"/>
    <property type="match status" value="1"/>
</dbReference>
<reference evidence="4 5" key="1">
    <citation type="submission" date="2020-04" db="EMBL/GenBank/DDBJ databases">
        <authorList>
            <person name="Alioto T."/>
            <person name="Alioto T."/>
            <person name="Gomez Garrido J."/>
        </authorList>
    </citation>
    <scope>NUCLEOTIDE SEQUENCE [LARGE SCALE GENOMIC DNA]</scope>
</reference>
<keyword evidence="5" id="KW-1185">Reference proteome</keyword>
<proteinExistence type="predicted"/>
<dbReference type="Gene3D" id="2.30.29.30">
    <property type="entry name" value="Pleckstrin-homology domain (PH domain)/Phosphotyrosine-binding domain (PTB)"/>
    <property type="match status" value="1"/>
</dbReference>
<evidence type="ECO:0000313" key="4">
    <source>
        <dbReference type="EMBL" id="CAB3388966.1"/>
    </source>
</evidence>
<sequence length="881" mass="98956">MEDAQGENQAGNPSNGYAPDSPPSNPDMKTAKICIIREDEVRDDPVHEAAKKYCDFVKFSRDGSELLDLETIYIIDNFDSPVFNSLKDRKCRILGPTALIQYAENNSALPTKILKHPPYCLHMKGAVVCFTGLRDKIEIDKVVRELFHMGGNFVREMSGKVTHLVAGRCTGDKYQYATTFRVPVVGVDWIHNMWEQRDDAKTLNAIDPLVVQQYKLKPFFGARICLFGFSDDEKRHMEAVLVENCGTLVDIDDSSCTHVVVEEGTLPDINVLQGYCNVVRAEWFWLSVQKESCADEAQYILAQAQQITSNGDHTPHSSTPLSHSFVDSARRKRKRLRFQSRQSGASITADLIDSTYSPQTRLSLSGSLLDNTASPEPCASVPDTSIVASPAPIAPPLSPRQMVFLELVQTETNYVDILHTIVYLFKEPLESKDGESAGLLNATELRIIFGNLPPIYEVHRDMLADLQHAAQNWKDDVTKVGAIVLKYKEAMLKAYPPFINFFEDTKKMLLSCDENNPRFHAFLKIRYSRPECGRQSLNELLIRPVQRLPSMSLLLNDLAKQTQKSNPDNELLLNALAEVKTVMTLINEDKRKTEGQVALFEIFNEIENCPADIVASHRTFVQRCDVDEFSNELYGRGEHLTLFLFSDMLEICKRKTKAFGSLRSPSVTSLHSSKLAQSLKAYKHIKQLPLSTIKRVIDIKETEGIRNVFALRCRSNQEFKERDYMFTLTSEEFFKTSFLKVLCRQLANTVCRTDAESFLVTLDPAQLDIESSDANMGTLSKAFKFASKTRKKVGRAFSFNRTPSKLKRAVSSVMSPFGSSLGNTTPCSQLEHMRLASCTSLASVTSLAELGSPRPIAEALEPPMSVQPVRKNKNPSGLHRF</sequence>
<dbReference type="CDD" id="cd00160">
    <property type="entry name" value="RhoGEF"/>
    <property type="match status" value="1"/>
</dbReference>
<comment type="caution">
    <text evidence="4">The sequence shown here is derived from an EMBL/GenBank/DDBJ whole genome shotgun (WGS) entry which is preliminary data.</text>
</comment>
<evidence type="ECO:0000313" key="5">
    <source>
        <dbReference type="Proteomes" id="UP000494165"/>
    </source>
</evidence>
<dbReference type="SMART" id="SM00292">
    <property type="entry name" value="BRCT"/>
    <property type="match status" value="2"/>
</dbReference>
<dbReference type="Pfam" id="PF00621">
    <property type="entry name" value="RhoGEF"/>
    <property type="match status" value="1"/>
</dbReference>
<dbReference type="EMBL" id="CADEPI010001042">
    <property type="protein sequence ID" value="CAB3388966.1"/>
    <property type="molecule type" value="Genomic_DNA"/>
</dbReference>
<dbReference type="InterPro" id="IPR035899">
    <property type="entry name" value="DBL_dom_sf"/>
</dbReference>
<dbReference type="Pfam" id="PF21242">
    <property type="entry name" value="ECT2_PH"/>
    <property type="match status" value="1"/>
</dbReference>
<feature type="domain" description="BRCT" evidence="3">
    <location>
        <begin position="123"/>
        <end position="190"/>
    </location>
</feature>
<dbReference type="Pfam" id="PF21243">
    <property type="entry name" value="ECT2_BRCT0"/>
    <property type="match status" value="1"/>
</dbReference>
<dbReference type="InterPro" id="IPR049396">
    <property type="entry name" value="ECT2_BRCT0"/>
</dbReference>
<dbReference type="PANTHER" id="PTHR16777:SF2">
    <property type="entry name" value="PROTEIN ECT2"/>
    <property type="match status" value="1"/>
</dbReference>
<dbReference type="InterPro" id="IPR011993">
    <property type="entry name" value="PH-like_dom_sf"/>
</dbReference>
<dbReference type="CDD" id="cd01229">
    <property type="entry name" value="PH_Ect2"/>
    <property type="match status" value="1"/>
</dbReference>
<feature type="domain" description="DH" evidence="2">
    <location>
        <begin position="399"/>
        <end position="589"/>
    </location>
</feature>
<dbReference type="GO" id="GO:0005096">
    <property type="term" value="F:GTPase activator activity"/>
    <property type="evidence" value="ECO:0007669"/>
    <property type="project" value="InterPro"/>
</dbReference>